<organism evidence="1 2">
    <name type="scientific">Pseudaeromonas sharmana</name>
    <dbReference type="NCBI Taxonomy" id="328412"/>
    <lineage>
        <taxon>Bacteria</taxon>
        <taxon>Pseudomonadati</taxon>
        <taxon>Pseudomonadota</taxon>
        <taxon>Gammaproteobacteria</taxon>
        <taxon>Aeromonadales</taxon>
        <taxon>Aeromonadaceae</taxon>
        <taxon>Pseudaeromonas</taxon>
    </lineage>
</organism>
<keyword evidence="2" id="KW-1185">Reference proteome</keyword>
<dbReference type="RefSeq" id="WP_377153178.1">
    <property type="nucleotide sequence ID" value="NZ_JBHSAF010000014.1"/>
</dbReference>
<sequence length="432" mass="47683">MTRLGLATAGLITLTLLLTLLTLWTAAKAQDERQRWLDALNALPGVGATWLSIDDGVFTQRGELHLSILDANSLLAHWPLAHSATVDWQSLLSSADLYLSIDSYTLPGWLQHDARLILSRGTPGQWQQSGVLSAGEHHLILSAALWQEPQLTLESDAWQLNLAPLVIHCGTTQLHWQAAPNRRQQQINWQLASLELSSADQHTAIGDWRGALTLVRQNDSWLLPVFNSQLGLLQHESAERRLALFNSDLKLTTSANLQGLVSLIDLQAQGQLEKGEWVDQTHAYQLAKLDTGILLSGIDIQGYQALLWAAMTQFEDSTVWRAALNRVTRSGFHMRIAPSGFQLANNAIHAQGDVTSRPFDMAELHDLASFRSLLQASLDIEAAGNLAPVITDEATLLAIRQAGYIEDRAGRLRSRLRIVNGKLSANGYALHW</sequence>
<reference evidence="2" key="1">
    <citation type="journal article" date="2019" name="Int. J. Syst. Evol. Microbiol.">
        <title>The Global Catalogue of Microorganisms (GCM) 10K type strain sequencing project: providing services to taxonomists for standard genome sequencing and annotation.</title>
        <authorList>
            <consortium name="The Broad Institute Genomics Platform"/>
            <consortium name="The Broad Institute Genome Sequencing Center for Infectious Disease"/>
            <person name="Wu L."/>
            <person name="Ma J."/>
        </authorList>
    </citation>
    <scope>NUCLEOTIDE SEQUENCE [LARGE SCALE GENOMIC DNA]</scope>
    <source>
        <strain evidence="2">CCUG 54939</strain>
    </source>
</reference>
<evidence type="ECO:0000313" key="2">
    <source>
        <dbReference type="Proteomes" id="UP001595692"/>
    </source>
</evidence>
<gene>
    <name evidence="1" type="ORF">ACFOSS_12995</name>
</gene>
<accession>A0ABV8CQQ9</accession>
<comment type="caution">
    <text evidence="1">The sequence shown here is derived from an EMBL/GenBank/DDBJ whole genome shotgun (WGS) entry which is preliminary data.</text>
</comment>
<evidence type="ECO:0000313" key="1">
    <source>
        <dbReference type="EMBL" id="MFC3914375.1"/>
    </source>
</evidence>
<dbReference type="Proteomes" id="UP001595692">
    <property type="component" value="Unassembled WGS sequence"/>
</dbReference>
<dbReference type="EMBL" id="JBHSAF010000014">
    <property type="protein sequence ID" value="MFC3914375.1"/>
    <property type="molecule type" value="Genomic_DNA"/>
</dbReference>
<proteinExistence type="predicted"/>
<evidence type="ECO:0008006" key="3">
    <source>
        <dbReference type="Google" id="ProtNLM"/>
    </source>
</evidence>
<protein>
    <recommendedName>
        <fullName evidence="3">DUF945 family protein</fullName>
    </recommendedName>
</protein>
<name>A0ABV8CQQ9_9GAMM</name>